<dbReference type="GO" id="GO:0005886">
    <property type="term" value="C:plasma membrane"/>
    <property type="evidence" value="ECO:0007669"/>
    <property type="project" value="UniProtKB-SubCell"/>
</dbReference>
<feature type="transmembrane region" description="Helical" evidence="7">
    <location>
        <begin position="363"/>
        <end position="396"/>
    </location>
</feature>
<dbReference type="Pfam" id="PF02417">
    <property type="entry name" value="Chromate_transp"/>
    <property type="match status" value="2"/>
</dbReference>
<organism evidence="8 9">
    <name type="scientific">Marinobacter algicola DG893</name>
    <dbReference type="NCBI Taxonomy" id="443152"/>
    <lineage>
        <taxon>Bacteria</taxon>
        <taxon>Pseudomonadati</taxon>
        <taxon>Pseudomonadota</taxon>
        <taxon>Gammaproteobacteria</taxon>
        <taxon>Pseudomonadales</taxon>
        <taxon>Marinobacteraceae</taxon>
        <taxon>Marinobacter</taxon>
    </lineage>
</organism>
<feature type="transmembrane region" description="Helical" evidence="7">
    <location>
        <begin position="236"/>
        <end position="254"/>
    </location>
</feature>
<evidence type="ECO:0000256" key="7">
    <source>
        <dbReference type="SAM" id="Phobius"/>
    </source>
</evidence>
<feature type="transmembrane region" description="Helical" evidence="7">
    <location>
        <begin position="334"/>
        <end position="351"/>
    </location>
</feature>
<dbReference type="Proteomes" id="UP000005856">
    <property type="component" value="Unassembled WGS sequence"/>
</dbReference>
<dbReference type="PANTHER" id="PTHR33567:SF3">
    <property type="entry name" value="CHROMATE ION TRANSPORTER (EUROFUNG)"/>
    <property type="match status" value="1"/>
</dbReference>
<name>A6EYP8_9GAMM</name>
<feature type="transmembrane region" description="Helical" evidence="7">
    <location>
        <begin position="92"/>
        <end position="115"/>
    </location>
</feature>
<proteinExistence type="inferred from homology"/>
<reference evidence="8 9" key="1">
    <citation type="submission" date="2007-06" db="EMBL/GenBank/DDBJ databases">
        <authorList>
            <person name="Green D."/>
            <person name="Ferriera S."/>
            <person name="Johnson J."/>
            <person name="Kravitz S."/>
            <person name="Beeson K."/>
            <person name="Sutton G."/>
            <person name="Rogers Y.-H."/>
            <person name="Friedman R."/>
            <person name="Frazier M."/>
            <person name="Venter J.C."/>
        </authorList>
    </citation>
    <scope>NUCLEOTIDE SEQUENCE [LARGE SCALE GENOMIC DNA]</scope>
    <source>
        <strain evidence="8 9">DG893</strain>
    </source>
</reference>
<dbReference type="AlphaFoldDB" id="A6EYP8"/>
<keyword evidence="5 7" id="KW-1133">Transmembrane helix</keyword>
<keyword evidence="6 7" id="KW-0472">Membrane</keyword>
<dbReference type="NCBIfam" id="TIGR00937">
    <property type="entry name" value="2A51"/>
    <property type="match status" value="1"/>
</dbReference>
<evidence type="ECO:0000313" key="8">
    <source>
        <dbReference type="EMBL" id="EDM48381.1"/>
    </source>
</evidence>
<keyword evidence="9" id="KW-1185">Reference proteome</keyword>
<evidence type="ECO:0000256" key="5">
    <source>
        <dbReference type="ARBA" id="ARBA00022989"/>
    </source>
</evidence>
<comment type="caution">
    <text evidence="8">The sequence shown here is derived from an EMBL/GenBank/DDBJ whole genome shotgun (WGS) entry which is preliminary data.</text>
</comment>
<feature type="transmembrane region" description="Helical" evidence="7">
    <location>
        <begin position="297"/>
        <end position="322"/>
    </location>
</feature>
<feature type="transmembrane region" description="Helical" evidence="7">
    <location>
        <begin position="153"/>
        <end position="186"/>
    </location>
</feature>
<dbReference type="InterPro" id="IPR014047">
    <property type="entry name" value="Chr_Tranpt_l_chain"/>
</dbReference>
<comment type="subcellular location">
    <subcellularLocation>
        <location evidence="1">Cell membrane</location>
        <topology evidence="1">Multi-pass membrane protein</topology>
    </subcellularLocation>
</comment>
<keyword evidence="4 7" id="KW-0812">Transmembrane</keyword>
<protein>
    <submittedName>
        <fullName evidence="8">Chromate transporter</fullName>
    </submittedName>
</protein>
<evidence type="ECO:0000313" key="9">
    <source>
        <dbReference type="Proteomes" id="UP000005856"/>
    </source>
</evidence>
<sequence>MTKDNVTKAAYAGALPAWHIFLLFLRLGLTSFGGPAAHLGFFHDEFVKRRRWLSAAAYGEVVALCQLLPGPASSQVGLTLGFLQRGYRGAAAAWLGFTLPSAVLMTLFALGLGLWPDAGQGGWITGLKLFVVAVVAQAVWQMGKTLCTDAPRLSIAVVVAVVLLIAGAAWMQILVLLAAGAMGAVMRLPQKRVEEALTIPVQPRRPMVFLVVFAALLLLAFLPLADGSLAWIGSELYRAGALVFGGGHVVLPWLQGSFVVPGHLSADTFLAGYGMAQAMPGPLFTFSAFLGGIEAGWAGAAVAVVAVFLPGTLLVFAGLPLWSYIRSHAAARSALAGVNAGVVGLLLAALYDPVWTSAVHDAGGIAFVLLAWVSLVIWRVPVWILALGSALLGLLVF</sequence>
<dbReference type="PIRSF" id="PIRSF004810">
    <property type="entry name" value="ChrA"/>
    <property type="match status" value="1"/>
</dbReference>
<dbReference type="InterPro" id="IPR003370">
    <property type="entry name" value="Chromate_transpt"/>
</dbReference>
<accession>A6EYP8</accession>
<feature type="transmembrane region" description="Helical" evidence="7">
    <location>
        <begin position="20"/>
        <end position="42"/>
    </location>
</feature>
<evidence type="ECO:0000256" key="1">
    <source>
        <dbReference type="ARBA" id="ARBA00004651"/>
    </source>
</evidence>
<dbReference type="STRING" id="443152.MDG893_04307"/>
<evidence type="ECO:0000256" key="3">
    <source>
        <dbReference type="ARBA" id="ARBA00022475"/>
    </source>
</evidence>
<dbReference type="EMBL" id="ABCP01000007">
    <property type="protein sequence ID" value="EDM48381.1"/>
    <property type="molecule type" value="Genomic_DNA"/>
</dbReference>
<dbReference type="RefSeq" id="WP_007153145.1">
    <property type="nucleotide sequence ID" value="NZ_ABCP01000007.1"/>
</dbReference>
<dbReference type="PANTHER" id="PTHR33567">
    <property type="entry name" value="CHROMATE ION TRANSPORTER (EUROFUNG)"/>
    <property type="match status" value="1"/>
</dbReference>
<evidence type="ECO:0000256" key="6">
    <source>
        <dbReference type="ARBA" id="ARBA00023136"/>
    </source>
</evidence>
<feature type="transmembrane region" description="Helical" evidence="7">
    <location>
        <begin position="121"/>
        <end position="141"/>
    </location>
</feature>
<feature type="transmembrane region" description="Helical" evidence="7">
    <location>
        <begin position="206"/>
        <end position="224"/>
    </location>
</feature>
<dbReference type="eggNOG" id="COG2059">
    <property type="taxonomic scope" value="Bacteria"/>
</dbReference>
<keyword evidence="3" id="KW-1003">Cell membrane</keyword>
<evidence type="ECO:0000256" key="2">
    <source>
        <dbReference type="ARBA" id="ARBA00005262"/>
    </source>
</evidence>
<evidence type="ECO:0000256" key="4">
    <source>
        <dbReference type="ARBA" id="ARBA00022692"/>
    </source>
</evidence>
<gene>
    <name evidence="8" type="ORF">MDG893_04307</name>
</gene>
<comment type="similarity">
    <text evidence="2">Belongs to the chromate ion transporter (CHR) (TC 2.A.51) family.</text>
</comment>
<dbReference type="GO" id="GO:0015109">
    <property type="term" value="F:chromate transmembrane transporter activity"/>
    <property type="evidence" value="ECO:0007669"/>
    <property type="project" value="InterPro"/>
</dbReference>
<dbReference type="OrthoDB" id="8969999at2"/>